<dbReference type="Proteomes" id="UP001596170">
    <property type="component" value="Unassembled WGS sequence"/>
</dbReference>
<proteinExistence type="predicted"/>
<evidence type="ECO:0000313" key="2">
    <source>
        <dbReference type="Proteomes" id="UP001596170"/>
    </source>
</evidence>
<organism evidence="1 2">
    <name type="scientific">Paenisporosarcina macmurdoensis</name>
    <dbReference type="NCBI Taxonomy" id="212659"/>
    <lineage>
        <taxon>Bacteria</taxon>
        <taxon>Bacillati</taxon>
        <taxon>Bacillota</taxon>
        <taxon>Bacilli</taxon>
        <taxon>Bacillales</taxon>
        <taxon>Caryophanaceae</taxon>
        <taxon>Paenisporosarcina</taxon>
    </lineage>
</organism>
<reference evidence="2" key="1">
    <citation type="journal article" date="2019" name="Int. J. Syst. Evol. Microbiol.">
        <title>The Global Catalogue of Microorganisms (GCM) 10K type strain sequencing project: providing services to taxonomists for standard genome sequencing and annotation.</title>
        <authorList>
            <consortium name="The Broad Institute Genomics Platform"/>
            <consortium name="The Broad Institute Genome Sequencing Center for Infectious Disease"/>
            <person name="Wu L."/>
            <person name="Ma J."/>
        </authorList>
    </citation>
    <scope>NUCLEOTIDE SEQUENCE [LARGE SCALE GENOMIC DNA]</scope>
    <source>
        <strain evidence="2">CCUG 54527</strain>
    </source>
</reference>
<gene>
    <name evidence="1" type="ORF">ACFPYN_18420</name>
</gene>
<evidence type="ECO:0008006" key="3">
    <source>
        <dbReference type="Google" id="ProtNLM"/>
    </source>
</evidence>
<protein>
    <recommendedName>
        <fullName evidence="3">DUF4830 domain-containing protein</fullName>
    </recommendedName>
</protein>
<dbReference type="EMBL" id="JBHSRI010000038">
    <property type="protein sequence ID" value="MFC6041385.1"/>
    <property type="molecule type" value="Genomic_DNA"/>
</dbReference>
<keyword evidence="2" id="KW-1185">Reference proteome</keyword>
<comment type="caution">
    <text evidence="1">The sequence shown here is derived from an EMBL/GenBank/DDBJ whole genome shotgun (WGS) entry which is preliminary data.</text>
</comment>
<dbReference type="RefSeq" id="WP_377736300.1">
    <property type="nucleotide sequence ID" value="NZ_JBHSRI010000038.1"/>
</dbReference>
<name>A0ABW1LD14_9BACL</name>
<dbReference type="PROSITE" id="PS51257">
    <property type="entry name" value="PROKAR_LIPOPROTEIN"/>
    <property type="match status" value="1"/>
</dbReference>
<accession>A0ABW1LD14</accession>
<sequence length="133" mass="15291">MVIFNKSFNLILFVLIFLLFITGCGVADGGKVTAKDVLKRNPEADIFQYNGFIYNNMTEVEWFEQEKDKYTKHSLLDEIEKQSSSSYGFKDLTTTKLPVGTKIYSTNENENDLGILIVEYEGKDLYYMQLLEG</sequence>
<evidence type="ECO:0000313" key="1">
    <source>
        <dbReference type="EMBL" id="MFC6041385.1"/>
    </source>
</evidence>